<evidence type="ECO:0000313" key="2">
    <source>
        <dbReference type="Proteomes" id="UP000789396"/>
    </source>
</evidence>
<proteinExistence type="predicted"/>
<evidence type="ECO:0000313" key="1">
    <source>
        <dbReference type="EMBL" id="CAG8726166.1"/>
    </source>
</evidence>
<sequence length="50" mass="5557">LIGAEKYGKYLIISAVPGNKYTLLGNVKFSNFSKNNVSRNYQCNQTIEGT</sequence>
<protein>
    <submittedName>
        <fullName evidence="1">12014_t:CDS:1</fullName>
    </submittedName>
</protein>
<comment type="caution">
    <text evidence="1">The sequence shown here is derived from an EMBL/GenBank/DDBJ whole genome shotgun (WGS) entry which is preliminary data.</text>
</comment>
<organism evidence="1 2">
    <name type="scientific">Racocetra fulgida</name>
    <dbReference type="NCBI Taxonomy" id="60492"/>
    <lineage>
        <taxon>Eukaryota</taxon>
        <taxon>Fungi</taxon>
        <taxon>Fungi incertae sedis</taxon>
        <taxon>Mucoromycota</taxon>
        <taxon>Glomeromycotina</taxon>
        <taxon>Glomeromycetes</taxon>
        <taxon>Diversisporales</taxon>
        <taxon>Gigasporaceae</taxon>
        <taxon>Racocetra</taxon>
    </lineage>
</organism>
<name>A0A9N9I9W0_9GLOM</name>
<feature type="non-terminal residue" evidence="1">
    <location>
        <position position="50"/>
    </location>
</feature>
<reference evidence="1" key="1">
    <citation type="submission" date="2021-06" db="EMBL/GenBank/DDBJ databases">
        <authorList>
            <person name="Kallberg Y."/>
            <person name="Tangrot J."/>
            <person name="Rosling A."/>
        </authorList>
    </citation>
    <scope>NUCLEOTIDE SEQUENCE</scope>
    <source>
        <strain evidence="1">IN212</strain>
    </source>
</reference>
<feature type="non-terminal residue" evidence="1">
    <location>
        <position position="1"/>
    </location>
</feature>
<keyword evidence="2" id="KW-1185">Reference proteome</keyword>
<dbReference type="AlphaFoldDB" id="A0A9N9I9W0"/>
<dbReference type="EMBL" id="CAJVPZ010026632">
    <property type="protein sequence ID" value="CAG8726166.1"/>
    <property type="molecule type" value="Genomic_DNA"/>
</dbReference>
<accession>A0A9N9I9W0</accession>
<dbReference type="Proteomes" id="UP000789396">
    <property type="component" value="Unassembled WGS sequence"/>
</dbReference>
<gene>
    <name evidence="1" type="ORF">RFULGI_LOCUS11798</name>
</gene>